<evidence type="ECO:0000313" key="8">
    <source>
        <dbReference type="EMBL" id="MBW0127011.1"/>
    </source>
</evidence>
<evidence type="ECO:0000256" key="3">
    <source>
        <dbReference type="ARBA" id="ARBA00022723"/>
    </source>
</evidence>
<sequence length="189" mass="20579">MSQLDEGPIIGTTSPRRPAPAVIEAVRASCRAVADRPVRLAEEFYRELFEMAPQLRTMFPPDMSGQMQKMTDTLLAAITHLAETDTAELEGVLHRLGADHRARYGVEAEHYGYIGHALTRAVREVAGPQYTGSLSSSWIALYQWVAAHMTAGAESLDHPEPGAAAAPAVEPEPALPAQRSAPLWSRLRV</sequence>
<evidence type="ECO:0000256" key="4">
    <source>
        <dbReference type="ARBA" id="ARBA00023004"/>
    </source>
</evidence>
<evidence type="ECO:0000256" key="5">
    <source>
        <dbReference type="RuleBase" id="RU000356"/>
    </source>
</evidence>
<reference evidence="8 9" key="1">
    <citation type="submission" date="2020-11" db="EMBL/GenBank/DDBJ databases">
        <title>Pseudonocardia abyssalis sp. nov. and Pseudonocardia oceani sp. nov., description and phylogenomic analysis of two novel actinomycetes isolated from the deep Southern Ocean.</title>
        <authorList>
            <person name="Parra J."/>
        </authorList>
    </citation>
    <scope>NUCLEOTIDE SEQUENCE [LARGE SCALE GENOMIC DNA]</scope>
    <source>
        <strain evidence="9">KRD185</strain>
    </source>
</reference>
<feature type="region of interest" description="Disordered" evidence="6">
    <location>
        <begin position="155"/>
        <end position="189"/>
    </location>
</feature>
<evidence type="ECO:0000256" key="1">
    <source>
        <dbReference type="ARBA" id="ARBA00022617"/>
    </source>
</evidence>
<keyword evidence="2 5" id="KW-0561">Oxygen transport</keyword>
<comment type="similarity">
    <text evidence="5">Belongs to the globin family.</text>
</comment>
<keyword evidence="3" id="KW-0479">Metal-binding</keyword>
<evidence type="ECO:0000256" key="6">
    <source>
        <dbReference type="SAM" id="MobiDB-lite"/>
    </source>
</evidence>
<feature type="domain" description="Globin" evidence="7">
    <location>
        <begin position="17"/>
        <end position="154"/>
    </location>
</feature>
<name>A0ABS6U443_9PSEU</name>
<dbReference type="Proteomes" id="UP000694300">
    <property type="component" value="Unassembled WGS sequence"/>
</dbReference>
<comment type="caution">
    <text evidence="8">The sequence shown here is derived from an EMBL/GenBank/DDBJ whole genome shotgun (WGS) entry which is preliminary data.</text>
</comment>
<gene>
    <name evidence="8" type="ORF">I4I82_04865</name>
</gene>
<keyword evidence="1 5" id="KW-0349">Heme</keyword>
<dbReference type="RefSeq" id="WP_218595306.1">
    <property type="nucleotide sequence ID" value="NZ_JADQDE010000354.1"/>
</dbReference>
<keyword evidence="5" id="KW-0813">Transport</keyword>
<dbReference type="InterPro" id="IPR000971">
    <property type="entry name" value="Globin"/>
</dbReference>
<dbReference type="Pfam" id="PF00042">
    <property type="entry name" value="Globin"/>
    <property type="match status" value="1"/>
</dbReference>
<feature type="compositionally biased region" description="Low complexity" evidence="6">
    <location>
        <begin position="161"/>
        <end position="177"/>
    </location>
</feature>
<evidence type="ECO:0000256" key="2">
    <source>
        <dbReference type="ARBA" id="ARBA00022621"/>
    </source>
</evidence>
<dbReference type="PANTHER" id="PTHR43396">
    <property type="entry name" value="FLAVOHEMOPROTEIN"/>
    <property type="match status" value="1"/>
</dbReference>
<accession>A0ABS6U443</accession>
<organism evidence="8 9">
    <name type="scientific">Pseudonocardia oceani</name>
    <dbReference type="NCBI Taxonomy" id="2792013"/>
    <lineage>
        <taxon>Bacteria</taxon>
        <taxon>Bacillati</taxon>
        <taxon>Actinomycetota</taxon>
        <taxon>Actinomycetes</taxon>
        <taxon>Pseudonocardiales</taxon>
        <taxon>Pseudonocardiaceae</taxon>
        <taxon>Pseudonocardia</taxon>
    </lineage>
</organism>
<protein>
    <recommendedName>
        <fullName evidence="7">Globin domain-containing protein</fullName>
    </recommendedName>
</protein>
<dbReference type="PANTHER" id="PTHR43396:SF3">
    <property type="entry name" value="FLAVOHEMOPROTEIN"/>
    <property type="match status" value="1"/>
</dbReference>
<proteinExistence type="inferred from homology"/>
<evidence type="ECO:0000259" key="7">
    <source>
        <dbReference type="PROSITE" id="PS01033"/>
    </source>
</evidence>
<dbReference type="CDD" id="cd19753">
    <property type="entry name" value="Mb-like_oxidoreductase"/>
    <property type="match status" value="1"/>
</dbReference>
<keyword evidence="4" id="KW-0408">Iron</keyword>
<keyword evidence="9" id="KW-1185">Reference proteome</keyword>
<evidence type="ECO:0000313" key="9">
    <source>
        <dbReference type="Proteomes" id="UP000694300"/>
    </source>
</evidence>
<dbReference type="PROSITE" id="PS01033">
    <property type="entry name" value="GLOBIN"/>
    <property type="match status" value="1"/>
</dbReference>
<dbReference type="EMBL" id="JADQDF010000001">
    <property type="protein sequence ID" value="MBW0127011.1"/>
    <property type="molecule type" value="Genomic_DNA"/>
</dbReference>